<evidence type="ECO:0000313" key="1">
    <source>
        <dbReference type="EMBL" id="GKX64993.1"/>
    </source>
</evidence>
<name>A0ACB5R7K8_9CLOT</name>
<evidence type="ECO:0000313" key="2">
    <source>
        <dbReference type="Proteomes" id="UP001058074"/>
    </source>
</evidence>
<accession>A0ACB5R7K8</accession>
<sequence>MKTKCISTKKAIVINIVTVITCTILAIIIHAILPAAVDATKFDSILVKWFGFPAIAMFYFIVLFTQCAIAVGYIGRRTKLSKLQAGIRFGISFAMIYLIGMQEVVIGGSPFSIWGIEFVKYQFIMGVGDGIPAILLCFTITLFTLSNNKSSNEIEKLHVTKKIKAILIIAIGILIGRTIGYESGFITNDTSLYPIECYLWTVLFGLFMGCIYVILYPLLAFEKKHYRIALRFVSTIGANWIIFNCFMGLITKGIMPQMLFRSVVDVVILFVSAIAIDKYIISLRN</sequence>
<protein>
    <submittedName>
        <fullName evidence="1">Uncharacterized protein</fullName>
    </submittedName>
</protein>
<comment type="caution">
    <text evidence="1">The sequence shown here is derived from an EMBL/GenBank/DDBJ whole genome shotgun (WGS) entry which is preliminary data.</text>
</comment>
<reference evidence="1" key="1">
    <citation type="journal article" date="2025" name="Int. J. Syst. Evol. Microbiol.">
        <title>Inconstantimicrobium mannanitabidum sp. nov., a novel member of the family Clostridiaceae isolated from anoxic soil under the treatment of reductive soil disinfestation.</title>
        <authorList>
            <person name="Ueki A."/>
            <person name="Tonouchi A."/>
            <person name="Honma S."/>
            <person name="Kaku N."/>
            <person name="Ueki K."/>
        </authorList>
    </citation>
    <scope>NUCLEOTIDE SEQUENCE</scope>
    <source>
        <strain evidence="1">TW13</strain>
    </source>
</reference>
<dbReference type="EMBL" id="BROD01000001">
    <property type="protein sequence ID" value="GKX64993.1"/>
    <property type="molecule type" value="Genomic_DNA"/>
</dbReference>
<dbReference type="Proteomes" id="UP001058074">
    <property type="component" value="Unassembled WGS sequence"/>
</dbReference>
<organism evidence="1 2">
    <name type="scientific">Inconstantimicrobium mannanitabidum</name>
    <dbReference type="NCBI Taxonomy" id="1604901"/>
    <lineage>
        <taxon>Bacteria</taxon>
        <taxon>Bacillati</taxon>
        <taxon>Bacillota</taxon>
        <taxon>Clostridia</taxon>
        <taxon>Eubacteriales</taxon>
        <taxon>Clostridiaceae</taxon>
        <taxon>Inconstantimicrobium</taxon>
    </lineage>
</organism>
<proteinExistence type="predicted"/>
<gene>
    <name evidence="1" type="ORF">rsdtw13_02510</name>
</gene>
<keyword evidence="2" id="KW-1185">Reference proteome</keyword>